<proteinExistence type="predicted"/>
<dbReference type="Proteomes" id="UP000295611">
    <property type="component" value="Unassembled WGS sequence"/>
</dbReference>
<dbReference type="RefSeq" id="WP_243729388.1">
    <property type="nucleotide sequence ID" value="NZ_SNZP01000010.1"/>
</dbReference>
<feature type="signal peptide" evidence="2">
    <location>
        <begin position="1"/>
        <end position="22"/>
    </location>
</feature>
<keyword evidence="5" id="KW-1185">Reference proteome</keyword>
<evidence type="ECO:0000256" key="2">
    <source>
        <dbReference type="SAM" id="SignalP"/>
    </source>
</evidence>
<dbReference type="InterPro" id="IPR001638">
    <property type="entry name" value="Solute-binding_3/MltF_N"/>
</dbReference>
<keyword evidence="1 2" id="KW-0732">Signal</keyword>
<dbReference type="SUPFAM" id="SSF53850">
    <property type="entry name" value="Periplasmic binding protein-like II"/>
    <property type="match status" value="1"/>
</dbReference>
<accession>A0A4R7B3R6</accession>
<evidence type="ECO:0000313" key="4">
    <source>
        <dbReference type="EMBL" id="TDR76625.1"/>
    </source>
</evidence>
<dbReference type="AlphaFoldDB" id="A0A4R7B3R6"/>
<gene>
    <name evidence="4" type="ORF">DFP86_11051</name>
</gene>
<dbReference type="Gene3D" id="3.40.190.10">
    <property type="entry name" value="Periplasmic binding protein-like II"/>
    <property type="match status" value="2"/>
</dbReference>
<comment type="caution">
    <text evidence="4">The sequence shown here is derived from an EMBL/GenBank/DDBJ whole genome shotgun (WGS) entry which is preliminary data.</text>
</comment>
<dbReference type="EMBL" id="SNZP01000010">
    <property type="protein sequence ID" value="TDR76625.1"/>
    <property type="molecule type" value="Genomic_DNA"/>
</dbReference>
<evidence type="ECO:0000256" key="1">
    <source>
        <dbReference type="ARBA" id="ARBA00022729"/>
    </source>
</evidence>
<reference evidence="4 5" key="1">
    <citation type="submission" date="2019-03" db="EMBL/GenBank/DDBJ databases">
        <title>Genomic Encyclopedia of Type Strains, Phase III (KMG-III): the genomes of soil and plant-associated and newly described type strains.</title>
        <authorList>
            <person name="Whitman W."/>
        </authorList>
    </citation>
    <scope>NUCLEOTIDE SEQUENCE [LARGE SCALE GENOMIC DNA]</scope>
    <source>
        <strain evidence="4 5">CECT 8976</strain>
    </source>
</reference>
<feature type="domain" description="Solute-binding protein family 3/N-terminal" evidence="3">
    <location>
        <begin position="33"/>
        <end position="253"/>
    </location>
</feature>
<protein>
    <submittedName>
        <fullName evidence="4">Amino acid ABC transporter substrate-binding protein (PAAT family)</fullName>
    </submittedName>
</protein>
<dbReference type="PANTHER" id="PTHR35936:SF25">
    <property type="entry name" value="ABC TRANSPORTER SUBSTRATE-BINDING PROTEIN"/>
    <property type="match status" value="1"/>
</dbReference>
<dbReference type="Pfam" id="PF00497">
    <property type="entry name" value="SBP_bac_3"/>
    <property type="match status" value="1"/>
</dbReference>
<dbReference type="PANTHER" id="PTHR35936">
    <property type="entry name" value="MEMBRANE-BOUND LYTIC MUREIN TRANSGLYCOSYLASE F"/>
    <property type="match status" value="1"/>
</dbReference>
<organism evidence="4 5">
    <name type="scientific">Paludibacterium purpuratum</name>
    <dbReference type="NCBI Taxonomy" id="1144873"/>
    <lineage>
        <taxon>Bacteria</taxon>
        <taxon>Pseudomonadati</taxon>
        <taxon>Pseudomonadota</taxon>
        <taxon>Betaproteobacteria</taxon>
        <taxon>Neisseriales</taxon>
        <taxon>Chromobacteriaceae</taxon>
        <taxon>Paludibacterium</taxon>
    </lineage>
</organism>
<name>A0A4R7B3R6_9NEIS</name>
<sequence>MAKVWLALTGILVGTLCAAALAAPSARVVKIASDDWCPYICADHNKIVGGFLVDLTEQALALQQYELKSVFLPLNRAMIMAEEGLIDGVYAPALDNRLRLSKPMAYSRACFYTLKDNEWQYHDLKSLHDVTIGVIADYGYDGGPFDRLLAAPTSHGVLFDFNKGQTAGETNLSKLLTKRYPVMLEHQAVMDHLTDRLGVSSQIRKAGCLEQPLMLVIGIAKRNPAASNLIRAIDTGLDQLKASGQLDPLKKKYRLEE</sequence>
<evidence type="ECO:0000259" key="3">
    <source>
        <dbReference type="Pfam" id="PF00497"/>
    </source>
</evidence>
<feature type="chain" id="PRO_5020257129" evidence="2">
    <location>
        <begin position="23"/>
        <end position="257"/>
    </location>
</feature>
<evidence type="ECO:0000313" key="5">
    <source>
        <dbReference type="Proteomes" id="UP000295611"/>
    </source>
</evidence>